<sequence>MIEGVIHTPLSVFPGEKGSVLRAMRKDEDGYNGFGEAYFSTVDQGEIKAWKKHTIIYCNLVVIEGEVKFNLFD</sequence>
<dbReference type="SUPFAM" id="SSF51182">
    <property type="entry name" value="RmlC-like cupins"/>
    <property type="match status" value="1"/>
</dbReference>
<proteinExistence type="predicted"/>
<dbReference type="Gene3D" id="2.60.120.10">
    <property type="entry name" value="Jelly Rolls"/>
    <property type="match status" value="1"/>
</dbReference>
<evidence type="ECO:0000313" key="1">
    <source>
        <dbReference type="EMBL" id="SVD68084.1"/>
    </source>
</evidence>
<accession>A0A382XB35</accession>
<protein>
    <recommendedName>
        <fullName evidence="2">Sugar 3,4-ketoisomerase QdtA cupin domain-containing protein</fullName>
    </recommendedName>
</protein>
<dbReference type="InterPro" id="IPR011051">
    <property type="entry name" value="RmlC_Cupin_sf"/>
</dbReference>
<organism evidence="1">
    <name type="scientific">marine metagenome</name>
    <dbReference type="NCBI Taxonomy" id="408172"/>
    <lineage>
        <taxon>unclassified sequences</taxon>
        <taxon>metagenomes</taxon>
        <taxon>ecological metagenomes</taxon>
    </lineage>
</organism>
<dbReference type="InterPro" id="IPR014710">
    <property type="entry name" value="RmlC-like_jellyroll"/>
</dbReference>
<evidence type="ECO:0008006" key="2">
    <source>
        <dbReference type="Google" id="ProtNLM"/>
    </source>
</evidence>
<feature type="non-terminal residue" evidence="1">
    <location>
        <position position="73"/>
    </location>
</feature>
<dbReference type="AlphaFoldDB" id="A0A382XB35"/>
<name>A0A382XB35_9ZZZZ</name>
<dbReference type="EMBL" id="UINC01166244">
    <property type="protein sequence ID" value="SVD68084.1"/>
    <property type="molecule type" value="Genomic_DNA"/>
</dbReference>
<gene>
    <name evidence="1" type="ORF">METZ01_LOCUS420938</name>
</gene>
<reference evidence="1" key="1">
    <citation type="submission" date="2018-05" db="EMBL/GenBank/DDBJ databases">
        <authorList>
            <person name="Lanie J.A."/>
            <person name="Ng W.-L."/>
            <person name="Kazmierczak K.M."/>
            <person name="Andrzejewski T.M."/>
            <person name="Davidsen T.M."/>
            <person name="Wayne K.J."/>
            <person name="Tettelin H."/>
            <person name="Glass J.I."/>
            <person name="Rusch D."/>
            <person name="Podicherti R."/>
            <person name="Tsui H.-C.T."/>
            <person name="Winkler M.E."/>
        </authorList>
    </citation>
    <scope>NUCLEOTIDE SEQUENCE</scope>
</reference>